<evidence type="ECO:0008006" key="6">
    <source>
        <dbReference type="Google" id="ProtNLM"/>
    </source>
</evidence>
<evidence type="ECO:0000256" key="1">
    <source>
        <dbReference type="SAM" id="MobiDB-lite"/>
    </source>
</evidence>
<dbReference type="Proteomes" id="UP000191039">
    <property type="component" value="Unassembled WGS sequence"/>
</dbReference>
<gene>
    <name evidence="2" type="ORF">BV510_08125</name>
    <name evidence="3" type="ORF">CRI78_06635</name>
</gene>
<dbReference type="AlphaFoldDB" id="A0A1Q4H9F4"/>
<comment type="caution">
    <text evidence="2">The sequence shown here is derived from an EMBL/GenBank/DDBJ whole genome shotgun (WGS) entry which is preliminary data.</text>
</comment>
<feature type="compositionally biased region" description="Acidic residues" evidence="1">
    <location>
        <begin position="140"/>
        <end position="153"/>
    </location>
</feature>
<dbReference type="GO" id="GO:0019684">
    <property type="term" value="P:photosynthesis, light reaction"/>
    <property type="evidence" value="ECO:0007669"/>
    <property type="project" value="InterPro"/>
</dbReference>
<reference evidence="3 5" key="2">
    <citation type="submission" date="2017-10" db="EMBL/GenBank/DDBJ databases">
        <title>The new phylogeny of genus Mycobacterium.</title>
        <authorList>
            <person name="Tortoli E."/>
            <person name="Trovato A."/>
            <person name="Cirillo D.M."/>
        </authorList>
    </citation>
    <scope>NUCLEOTIDE SEQUENCE [LARGE SCALE GENOMIC DNA]</scope>
    <source>
        <strain evidence="3 5">IP141170001</strain>
    </source>
</reference>
<dbReference type="SUPFAM" id="SSF50346">
    <property type="entry name" value="PRC-barrel domain"/>
    <property type="match status" value="1"/>
</dbReference>
<dbReference type="InterPro" id="IPR014747">
    <property type="entry name" value="Bac_photo_RC_H_C"/>
</dbReference>
<feature type="compositionally biased region" description="Basic and acidic residues" evidence="1">
    <location>
        <begin position="93"/>
        <end position="102"/>
    </location>
</feature>
<accession>A0A1Q4H9F4</accession>
<evidence type="ECO:0000313" key="5">
    <source>
        <dbReference type="Proteomes" id="UP000220340"/>
    </source>
</evidence>
<evidence type="ECO:0000313" key="3">
    <source>
        <dbReference type="EMBL" id="PEG55246.1"/>
    </source>
</evidence>
<feature type="compositionally biased region" description="Low complexity" evidence="1">
    <location>
        <begin position="119"/>
        <end position="139"/>
    </location>
</feature>
<dbReference type="STRING" id="1801.BRW64_18765"/>
<evidence type="ECO:0000313" key="4">
    <source>
        <dbReference type="Proteomes" id="UP000191039"/>
    </source>
</evidence>
<organism evidence="2 4">
    <name type="scientific">Mycolicibacterium diernhoferi</name>
    <dbReference type="NCBI Taxonomy" id="1801"/>
    <lineage>
        <taxon>Bacteria</taxon>
        <taxon>Bacillati</taxon>
        <taxon>Actinomycetota</taxon>
        <taxon>Actinomycetes</taxon>
        <taxon>Mycobacteriales</taxon>
        <taxon>Mycobacteriaceae</taxon>
        <taxon>Mycolicibacterium</taxon>
    </lineage>
</organism>
<dbReference type="GO" id="GO:0030077">
    <property type="term" value="C:plasma membrane light-harvesting complex"/>
    <property type="evidence" value="ECO:0007669"/>
    <property type="project" value="InterPro"/>
</dbReference>
<feature type="region of interest" description="Disordered" evidence="1">
    <location>
        <begin position="93"/>
        <end position="159"/>
    </location>
</feature>
<dbReference type="RefSeq" id="WP_073857954.1">
    <property type="nucleotide sequence ID" value="NZ_BAAATC010000004.1"/>
</dbReference>
<evidence type="ECO:0000313" key="2">
    <source>
        <dbReference type="EMBL" id="OPE54852.1"/>
    </source>
</evidence>
<keyword evidence="5" id="KW-1185">Reference proteome</keyword>
<sequence>MTTLVEKYVGAVAYDVDGQKIGRIRKLFVDGPTRVPKWGEVNTGFLGMSQTLVPLAGCRQEGRAVTVTVTKQAVKEAPTVRVGAGVTVEDAESLSRHYRLDEPQPQAPEPPAPHSATLNIASAAAGIGGTAINTAAYAPEGEEPEGEEPEGEEPGVKPD</sequence>
<dbReference type="Proteomes" id="UP000220340">
    <property type="component" value="Unassembled WGS sequence"/>
</dbReference>
<dbReference type="Gene3D" id="3.90.50.10">
    <property type="entry name" value="Photosynthetic Reaction Center, subunit H, domain 2"/>
    <property type="match status" value="1"/>
</dbReference>
<protein>
    <recommendedName>
        <fullName evidence="6">PRC-barrel domain-containing protein</fullName>
    </recommendedName>
</protein>
<dbReference type="OrthoDB" id="3712018at2"/>
<dbReference type="EMBL" id="PDCR01000007">
    <property type="protein sequence ID" value="PEG55246.1"/>
    <property type="molecule type" value="Genomic_DNA"/>
</dbReference>
<dbReference type="EMBL" id="MIJD01000060">
    <property type="protein sequence ID" value="OPE54852.1"/>
    <property type="molecule type" value="Genomic_DNA"/>
</dbReference>
<proteinExistence type="predicted"/>
<dbReference type="InterPro" id="IPR011033">
    <property type="entry name" value="PRC_barrel-like_sf"/>
</dbReference>
<reference evidence="2 4" key="1">
    <citation type="submission" date="2016-09" db="EMBL/GenBank/DDBJ databases">
        <title>genome sequences of unsequenced Mycobacteria.</title>
        <authorList>
            <person name="Greninger A.L."/>
            <person name="Jerome K.R."/>
            <person name="Mcnair B."/>
            <person name="Wallis C."/>
            <person name="Fang F."/>
        </authorList>
    </citation>
    <scope>NUCLEOTIDE SEQUENCE [LARGE SCALE GENOMIC DNA]</scope>
    <source>
        <strain evidence="2 4">BM1</strain>
    </source>
</reference>
<name>A0A1Q4H9F4_9MYCO</name>